<protein>
    <submittedName>
        <fullName evidence="1">Uncharacterized protein</fullName>
    </submittedName>
</protein>
<organism evidence="1 2">
    <name type="scientific">Portunus trituberculatus</name>
    <name type="common">Swimming crab</name>
    <name type="synonym">Neptunus trituberculatus</name>
    <dbReference type="NCBI Taxonomy" id="210409"/>
    <lineage>
        <taxon>Eukaryota</taxon>
        <taxon>Metazoa</taxon>
        <taxon>Ecdysozoa</taxon>
        <taxon>Arthropoda</taxon>
        <taxon>Crustacea</taxon>
        <taxon>Multicrustacea</taxon>
        <taxon>Malacostraca</taxon>
        <taxon>Eumalacostraca</taxon>
        <taxon>Eucarida</taxon>
        <taxon>Decapoda</taxon>
        <taxon>Pleocyemata</taxon>
        <taxon>Brachyura</taxon>
        <taxon>Eubrachyura</taxon>
        <taxon>Portunoidea</taxon>
        <taxon>Portunidae</taxon>
        <taxon>Portuninae</taxon>
        <taxon>Portunus</taxon>
    </lineage>
</organism>
<dbReference type="OrthoDB" id="10039395at2759"/>
<dbReference type="EMBL" id="VSRR010003588">
    <property type="protein sequence ID" value="MPC36718.1"/>
    <property type="molecule type" value="Genomic_DNA"/>
</dbReference>
<comment type="caution">
    <text evidence="1">The sequence shown here is derived from an EMBL/GenBank/DDBJ whole genome shotgun (WGS) entry which is preliminary data.</text>
</comment>
<gene>
    <name evidence="1" type="ORF">E2C01_030186</name>
</gene>
<name>A0A5B7EU09_PORTR</name>
<accession>A0A5B7EU09</accession>
<reference evidence="1 2" key="1">
    <citation type="submission" date="2019-05" db="EMBL/GenBank/DDBJ databases">
        <title>Another draft genome of Portunus trituberculatus and its Hox gene families provides insights of decapod evolution.</title>
        <authorList>
            <person name="Jeong J.-H."/>
            <person name="Song I."/>
            <person name="Kim S."/>
            <person name="Choi T."/>
            <person name="Kim D."/>
            <person name="Ryu S."/>
            <person name="Kim W."/>
        </authorList>
    </citation>
    <scope>NUCLEOTIDE SEQUENCE [LARGE SCALE GENOMIC DNA]</scope>
    <source>
        <tissue evidence="1">Muscle</tissue>
    </source>
</reference>
<dbReference type="Proteomes" id="UP000324222">
    <property type="component" value="Unassembled WGS sequence"/>
</dbReference>
<evidence type="ECO:0000313" key="2">
    <source>
        <dbReference type="Proteomes" id="UP000324222"/>
    </source>
</evidence>
<proteinExistence type="predicted"/>
<keyword evidence="2" id="KW-1185">Reference proteome</keyword>
<sequence>MASCRVSVGDGVAGAPQVLRYTVERNMQVEKGQDAVIQIVFCSDPRPFSTSWEWGSLRLEAGNGRGRYVAENLAQVFCYSRGITKQRQNPSRLDCKRVLETPLHAT</sequence>
<evidence type="ECO:0000313" key="1">
    <source>
        <dbReference type="EMBL" id="MPC36718.1"/>
    </source>
</evidence>
<dbReference type="AlphaFoldDB" id="A0A5B7EU09"/>